<dbReference type="InterPro" id="IPR008971">
    <property type="entry name" value="HSP40/DnaJ_pept-bd"/>
</dbReference>
<dbReference type="Pfam" id="PF01556">
    <property type="entry name" value="DnaJ_C"/>
    <property type="match status" value="1"/>
</dbReference>
<proteinExistence type="predicted"/>
<dbReference type="InterPro" id="IPR002939">
    <property type="entry name" value="DnaJ_C"/>
</dbReference>
<dbReference type="AlphaFoldDB" id="A0A6C0KTN2"/>
<dbReference type="PRINTS" id="PR00625">
    <property type="entry name" value="JDOMAIN"/>
</dbReference>
<evidence type="ECO:0000256" key="1">
    <source>
        <dbReference type="ARBA" id="ARBA00023186"/>
    </source>
</evidence>
<dbReference type="InterPro" id="IPR036869">
    <property type="entry name" value="J_dom_sf"/>
</dbReference>
<dbReference type="CDD" id="cd10747">
    <property type="entry name" value="DnaJ_C"/>
    <property type="match status" value="1"/>
</dbReference>
<dbReference type="PANTHER" id="PTHR24078">
    <property type="entry name" value="DNAJ HOMOLOG SUBFAMILY C MEMBER"/>
    <property type="match status" value="1"/>
</dbReference>
<dbReference type="Pfam" id="PF00226">
    <property type="entry name" value="DnaJ"/>
    <property type="match status" value="1"/>
</dbReference>
<dbReference type="Gene3D" id="2.60.260.20">
    <property type="entry name" value="Urease metallochaperone UreE, N-terminal domain"/>
    <property type="match status" value="2"/>
</dbReference>
<evidence type="ECO:0000313" key="3">
    <source>
        <dbReference type="EMBL" id="QHU19814.1"/>
    </source>
</evidence>
<dbReference type="GO" id="GO:0006457">
    <property type="term" value="P:protein folding"/>
    <property type="evidence" value="ECO:0007669"/>
    <property type="project" value="InterPro"/>
</dbReference>
<dbReference type="InterPro" id="IPR001623">
    <property type="entry name" value="DnaJ_domain"/>
</dbReference>
<organism evidence="3">
    <name type="scientific">viral metagenome</name>
    <dbReference type="NCBI Taxonomy" id="1070528"/>
    <lineage>
        <taxon>unclassified sequences</taxon>
        <taxon>metagenomes</taxon>
        <taxon>organismal metagenomes</taxon>
    </lineage>
</organism>
<keyword evidence="1" id="KW-0143">Chaperone</keyword>
<name>A0A6C0KTN2_9ZZZZ</name>
<dbReference type="SUPFAM" id="SSF46565">
    <property type="entry name" value="Chaperone J-domain"/>
    <property type="match status" value="1"/>
</dbReference>
<dbReference type="GO" id="GO:0005829">
    <property type="term" value="C:cytosol"/>
    <property type="evidence" value="ECO:0007669"/>
    <property type="project" value="TreeGrafter"/>
</dbReference>
<dbReference type="SMART" id="SM00271">
    <property type="entry name" value="DnaJ"/>
    <property type="match status" value="1"/>
</dbReference>
<dbReference type="GO" id="GO:0051082">
    <property type="term" value="F:unfolded protein binding"/>
    <property type="evidence" value="ECO:0007669"/>
    <property type="project" value="InterPro"/>
</dbReference>
<evidence type="ECO:0000259" key="2">
    <source>
        <dbReference type="PROSITE" id="PS50076"/>
    </source>
</evidence>
<protein>
    <recommendedName>
        <fullName evidence="2">J domain-containing protein</fullName>
    </recommendedName>
</protein>
<dbReference type="PANTHER" id="PTHR24078:SF553">
    <property type="entry name" value="DNAJ HOMOLOG SUBFAMILY B MEMBER 5"/>
    <property type="match status" value="1"/>
</dbReference>
<accession>A0A6C0KTN2</accession>
<dbReference type="SUPFAM" id="SSF49493">
    <property type="entry name" value="HSP40/DnaJ peptide-binding domain"/>
    <property type="match status" value="2"/>
</dbReference>
<dbReference type="CDD" id="cd06257">
    <property type="entry name" value="DnaJ"/>
    <property type="match status" value="1"/>
</dbReference>
<feature type="domain" description="J" evidence="2">
    <location>
        <begin position="11"/>
        <end position="86"/>
    </location>
</feature>
<dbReference type="GO" id="GO:0051087">
    <property type="term" value="F:protein-folding chaperone binding"/>
    <property type="evidence" value="ECO:0007669"/>
    <property type="project" value="TreeGrafter"/>
</dbReference>
<dbReference type="InterPro" id="IPR051339">
    <property type="entry name" value="DnaJ_subfamily_B"/>
</dbReference>
<sequence length="301" mass="34221">MNYDRAMNYDIYFSILNITRDSTLNDIKKAYRLMSIKHHPDKNGNDKNGNASSEQFNKINEAYSILMSNYDSIKLAEKKQDHDYSNKTLVANNGYANNVANVANVANNGYANDTMISKYANVINRSYEDIIINLALNYNEAYNGCNKPINVERKINVNNVIGHEKETLYVQIPKGIDNNEIITLVNKGNSYVNNGVSHSNVKIIIQLIPHELFERNGLDLIFIKSISLKEALLGFSFMLNHINSKSYNITCTEIIHFNYEKIKPAMGFMRDSFVGNLIIKFNIVFPVSLSLETKKQLATLL</sequence>
<dbReference type="EMBL" id="MN740956">
    <property type="protein sequence ID" value="QHU19814.1"/>
    <property type="molecule type" value="Genomic_DNA"/>
</dbReference>
<reference evidence="3" key="1">
    <citation type="journal article" date="2020" name="Nature">
        <title>Giant virus diversity and host interactions through global metagenomics.</title>
        <authorList>
            <person name="Schulz F."/>
            <person name="Roux S."/>
            <person name="Paez-Espino D."/>
            <person name="Jungbluth S."/>
            <person name="Walsh D.A."/>
            <person name="Denef V.J."/>
            <person name="McMahon K.D."/>
            <person name="Konstantinidis K.T."/>
            <person name="Eloe-Fadrosh E.A."/>
            <person name="Kyrpides N.C."/>
            <person name="Woyke T."/>
        </authorList>
    </citation>
    <scope>NUCLEOTIDE SEQUENCE</scope>
    <source>
        <strain evidence="3">GVMAG-S-3300013014-113</strain>
    </source>
</reference>
<dbReference type="PROSITE" id="PS50076">
    <property type="entry name" value="DNAJ_2"/>
    <property type="match status" value="1"/>
</dbReference>
<dbReference type="Gene3D" id="1.10.287.110">
    <property type="entry name" value="DnaJ domain"/>
    <property type="match status" value="1"/>
</dbReference>